<gene>
    <name evidence="2" type="ORF">IRI77_37025</name>
</gene>
<dbReference type="CDD" id="cd00093">
    <property type="entry name" value="HTH_XRE"/>
    <property type="match status" value="1"/>
</dbReference>
<dbReference type="Gene3D" id="1.10.260.40">
    <property type="entry name" value="lambda repressor-like DNA-binding domains"/>
    <property type="match status" value="1"/>
</dbReference>
<reference evidence="2 3" key="1">
    <citation type="submission" date="2020-10" db="EMBL/GenBank/DDBJ databases">
        <title>Complete genome sequence of Paludibaculum fermentans P105T, a facultatively anaerobic acidobacterium capable of dissimilatory Fe(III) reduction.</title>
        <authorList>
            <person name="Dedysh S.N."/>
            <person name="Beletsky A.V."/>
            <person name="Kulichevskaya I.S."/>
            <person name="Mardanov A.V."/>
            <person name="Ravin N.V."/>
        </authorList>
    </citation>
    <scope>NUCLEOTIDE SEQUENCE [LARGE SCALE GENOMIC DNA]</scope>
    <source>
        <strain evidence="2 3">P105</strain>
    </source>
</reference>
<organism evidence="2 3">
    <name type="scientific">Paludibaculum fermentans</name>
    <dbReference type="NCBI Taxonomy" id="1473598"/>
    <lineage>
        <taxon>Bacteria</taxon>
        <taxon>Pseudomonadati</taxon>
        <taxon>Acidobacteriota</taxon>
        <taxon>Terriglobia</taxon>
        <taxon>Bryobacterales</taxon>
        <taxon>Bryobacteraceae</taxon>
        <taxon>Paludibaculum</taxon>
    </lineage>
</organism>
<dbReference type="PROSITE" id="PS50943">
    <property type="entry name" value="HTH_CROC1"/>
    <property type="match status" value="1"/>
</dbReference>
<dbReference type="GO" id="GO:0003677">
    <property type="term" value="F:DNA binding"/>
    <property type="evidence" value="ECO:0007669"/>
    <property type="project" value="InterPro"/>
</dbReference>
<proteinExistence type="predicted"/>
<name>A0A7S7SQJ6_PALFE</name>
<dbReference type="Pfam" id="PF01381">
    <property type="entry name" value="HTH_3"/>
    <property type="match status" value="1"/>
</dbReference>
<dbReference type="InterPro" id="IPR010982">
    <property type="entry name" value="Lambda_DNA-bd_dom_sf"/>
</dbReference>
<accession>A0A7S7SQJ6</accession>
<dbReference type="InterPro" id="IPR001387">
    <property type="entry name" value="Cro/C1-type_HTH"/>
</dbReference>
<keyword evidence="3" id="KW-1185">Reference proteome</keyword>
<dbReference type="KEGG" id="pfer:IRI77_37025"/>
<feature type="domain" description="HTH cro/C1-type" evidence="1">
    <location>
        <begin position="9"/>
        <end position="63"/>
    </location>
</feature>
<evidence type="ECO:0000313" key="3">
    <source>
        <dbReference type="Proteomes" id="UP000593892"/>
    </source>
</evidence>
<dbReference type="Proteomes" id="UP000593892">
    <property type="component" value="Chromosome"/>
</dbReference>
<sequence length="76" mass="8157">MKLALAAGVKEVREKRGLTQTALAHLPGSSQSRIAKMEAGDRSVSLDLLVRSLLSIGASSAEIAKWIRRAETRRAA</sequence>
<dbReference type="EMBL" id="CP063849">
    <property type="protein sequence ID" value="QOY92275.1"/>
    <property type="molecule type" value="Genomic_DNA"/>
</dbReference>
<dbReference type="SMART" id="SM00530">
    <property type="entry name" value="HTH_XRE"/>
    <property type="match status" value="1"/>
</dbReference>
<evidence type="ECO:0000259" key="1">
    <source>
        <dbReference type="PROSITE" id="PS50943"/>
    </source>
</evidence>
<dbReference type="AlphaFoldDB" id="A0A7S7SQJ6"/>
<protein>
    <submittedName>
        <fullName evidence="2">Helix-turn-helix domain-containing protein</fullName>
    </submittedName>
</protein>
<dbReference type="SUPFAM" id="SSF47413">
    <property type="entry name" value="lambda repressor-like DNA-binding domains"/>
    <property type="match status" value="1"/>
</dbReference>
<evidence type="ECO:0000313" key="2">
    <source>
        <dbReference type="EMBL" id="QOY92275.1"/>
    </source>
</evidence>